<gene>
    <name evidence="2" type="ORF">B9Z19DRAFT_229817</name>
</gene>
<evidence type="ECO:0000313" key="3">
    <source>
        <dbReference type="Proteomes" id="UP000244722"/>
    </source>
</evidence>
<dbReference type="Proteomes" id="UP000244722">
    <property type="component" value="Unassembled WGS sequence"/>
</dbReference>
<dbReference type="AlphaFoldDB" id="A0A2T6ZMT8"/>
<organism evidence="2 3">
    <name type="scientific">Tuber borchii</name>
    <name type="common">White truffle</name>
    <dbReference type="NCBI Taxonomy" id="42251"/>
    <lineage>
        <taxon>Eukaryota</taxon>
        <taxon>Fungi</taxon>
        <taxon>Dikarya</taxon>
        <taxon>Ascomycota</taxon>
        <taxon>Pezizomycotina</taxon>
        <taxon>Pezizomycetes</taxon>
        <taxon>Pezizales</taxon>
        <taxon>Tuberaceae</taxon>
        <taxon>Tuber</taxon>
    </lineage>
</organism>
<keyword evidence="1" id="KW-0472">Membrane</keyword>
<protein>
    <submittedName>
        <fullName evidence="2">Uncharacterized protein</fullName>
    </submittedName>
</protein>
<accession>A0A2T6ZMT8</accession>
<feature type="transmembrane region" description="Helical" evidence="1">
    <location>
        <begin position="91"/>
        <end position="113"/>
    </location>
</feature>
<comment type="caution">
    <text evidence="2">The sequence shown here is derived from an EMBL/GenBank/DDBJ whole genome shotgun (WGS) entry which is preliminary data.</text>
</comment>
<evidence type="ECO:0000313" key="2">
    <source>
        <dbReference type="EMBL" id="PUU76724.1"/>
    </source>
</evidence>
<keyword evidence="1" id="KW-0812">Transmembrane</keyword>
<name>A0A2T6ZMT8_TUBBO</name>
<feature type="transmembrane region" description="Helical" evidence="1">
    <location>
        <begin position="21"/>
        <end position="43"/>
    </location>
</feature>
<dbReference type="EMBL" id="NESQ01000178">
    <property type="protein sequence ID" value="PUU76724.1"/>
    <property type="molecule type" value="Genomic_DNA"/>
</dbReference>
<evidence type="ECO:0000256" key="1">
    <source>
        <dbReference type="SAM" id="Phobius"/>
    </source>
</evidence>
<proteinExistence type="predicted"/>
<reference evidence="2 3" key="1">
    <citation type="submission" date="2017-04" db="EMBL/GenBank/DDBJ databases">
        <title>Draft genome sequence of Tuber borchii Vittad., a whitish edible truffle.</title>
        <authorList>
            <consortium name="DOE Joint Genome Institute"/>
            <person name="Murat C."/>
            <person name="Kuo A."/>
            <person name="Barry K.W."/>
            <person name="Clum A."/>
            <person name="Dockter R.B."/>
            <person name="Fauchery L."/>
            <person name="Iotti M."/>
            <person name="Kohler A."/>
            <person name="Labutti K."/>
            <person name="Lindquist E.A."/>
            <person name="Lipzen A."/>
            <person name="Ohm R.A."/>
            <person name="Wang M."/>
            <person name="Grigoriev I.V."/>
            <person name="Zambonelli A."/>
            <person name="Martin F.M."/>
        </authorList>
    </citation>
    <scope>NUCLEOTIDE SEQUENCE [LARGE SCALE GENOMIC DNA]</scope>
    <source>
        <strain evidence="2 3">Tbo3840</strain>
    </source>
</reference>
<keyword evidence="1" id="KW-1133">Transmembrane helix</keyword>
<keyword evidence="3" id="KW-1185">Reference proteome</keyword>
<sequence>MKILSFPFISAIPYSLRIISYISFSLCFPLLPPLVFVFFLRFFPFSLFFHQWCNEGFIDQLISNLFSDLFLTESYFSLPTFRSPRRRFTQWSLTIFFLLPLRYPFQGWLACGLRTYLLKFRKLNPS</sequence>